<organism evidence="1 2">
    <name type="scientific">Galerina marginata (strain CBS 339.88)</name>
    <dbReference type="NCBI Taxonomy" id="685588"/>
    <lineage>
        <taxon>Eukaryota</taxon>
        <taxon>Fungi</taxon>
        <taxon>Dikarya</taxon>
        <taxon>Basidiomycota</taxon>
        <taxon>Agaricomycotina</taxon>
        <taxon>Agaricomycetes</taxon>
        <taxon>Agaricomycetidae</taxon>
        <taxon>Agaricales</taxon>
        <taxon>Agaricineae</taxon>
        <taxon>Strophariaceae</taxon>
        <taxon>Galerina</taxon>
    </lineage>
</organism>
<dbReference type="EMBL" id="KL142385">
    <property type="protein sequence ID" value="KDR73555.1"/>
    <property type="molecule type" value="Genomic_DNA"/>
</dbReference>
<dbReference type="HOGENOM" id="CLU_113806_0_0_1"/>
<proteinExistence type="predicted"/>
<keyword evidence="2" id="KW-1185">Reference proteome</keyword>
<sequence>MLDAIRQNLEQKAKKANARSAAFQSRKRALYTEARNNAKEVVTSGVSALEDIQAKIADFQGQAAPHQKYHEDCHLPRHAHKETFDKLNSLYLPMLEELGQRRAEKINAANRMLKEFSPARQDALKEFSKNARHQLEQAILREKEAVDAAELIKRFKNLLRA</sequence>
<name>A0A067SRJ0_GALM3</name>
<dbReference type="OrthoDB" id="3264586at2759"/>
<evidence type="ECO:0000313" key="1">
    <source>
        <dbReference type="EMBL" id="KDR73555.1"/>
    </source>
</evidence>
<gene>
    <name evidence="1" type="ORF">GALMADRAFT_251294</name>
</gene>
<accession>A0A067SRJ0</accession>
<dbReference type="AlphaFoldDB" id="A0A067SRJ0"/>
<dbReference type="Proteomes" id="UP000027222">
    <property type="component" value="Unassembled WGS sequence"/>
</dbReference>
<reference evidence="2" key="1">
    <citation type="journal article" date="2014" name="Proc. Natl. Acad. Sci. U.S.A.">
        <title>Extensive sampling of basidiomycete genomes demonstrates inadequacy of the white-rot/brown-rot paradigm for wood decay fungi.</title>
        <authorList>
            <person name="Riley R."/>
            <person name="Salamov A.A."/>
            <person name="Brown D.W."/>
            <person name="Nagy L.G."/>
            <person name="Floudas D."/>
            <person name="Held B.W."/>
            <person name="Levasseur A."/>
            <person name="Lombard V."/>
            <person name="Morin E."/>
            <person name="Otillar R."/>
            <person name="Lindquist E.A."/>
            <person name="Sun H."/>
            <person name="LaButti K.M."/>
            <person name="Schmutz J."/>
            <person name="Jabbour D."/>
            <person name="Luo H."/>
            <person name="Baker S.E."/>
            <person name="Pisabarro A.G."/>
            <person name="Walton J.D."/>
            <person name="Blanchette R.A."/>
            <person name="Henrissat B."/>
            <person name="Martin F."/>
            <person name="Cullen D."/>
            <person name="Hibbett D.S."/>
            <person name="Grigoriev I.V."/>
        </authorList>
    </citation>
    <scope>NUCLEOTIDE SEQUENCE [LARGE SCALE GENOMIC DNA]</scope>
    <source>
        <strain evidence="2">CBS 339.88</strain>
    </source>
</reference>
<protein>
    <submittedName>
        <fullName evidence="1">Uncharacterized protein</fullName>
    </submittedName>
</protein>
<evidence type="ECO:0000313" key="2">
    <source>
        <dbReference type="Proteomes" id="UP000027222"/>
    </source>
</evidence>